<evidence type="ECO:0000313" key="2">
    <source>
        <dbReference type="Proteomes" id="UP000717696"/>
    </source>
</evidence>
<dbReference type="EMBL" id="JAGMUU010000002">
    <property type="protein sequence ID" value="KAH7159986.1"/>
    <property type="molecule type" value="Genomic_DNA"/>
</dbReference>
<evidence type="ECO:0000313" key="1">
    <source>
        <dbReference type="EMBL" id="KAH7159986.1"/>
    </source>
</evidence>
<sequence>MSRRGGGLAASWRNVVIHSLSATLERCVRVVHVRCERLFHSMLDLHTPNERRRMVTGPWTGRSLGAAFGPGMLVMAVVKRSFLLVTRDPVPPAFVASSPRHWSPARAYRCIRDRTPLNLHRTILSSVMMTAQPTKPHSRLVGCQAMIVDKPVRPTLTRSVPGLVSHRLPSKFVVSFHRDPVVESPRKQPPKKHSQACFTPAHFLESHL</sequence>
<accession>A0A9P9JFZ6</accession>
<dbReference type="AlphaFoldDB" id="A0A9P9JFZ6"/>
<dbReference type="Proteomes" id="UP000717696">
    <property type="component" value="Unassembled WGS sequence"/>
</dbReference>
<protein>
    <submittedName>
        <fullName evidence="1">Uncharacterized protein</fullName>
    </submittedName>
</protein>
<name>A0A9P9JFZ6_9HYPO</name>
<keyword evidence="2" id="KW-1185">Reference proteome</keyword>
<reference evidence="1" key="1">
    <citation type="journal article" date="2021" name="Nat. Commun.">
        <title>Genetic determinants of endophytism in the Arabidopsis root mycobiome.</title>
        <authorList>
            <person name="Mesny F."/>
            <person name="Miyauchi S."/>
            <person name="Thiergart T."/>
            <person name="Pickel B."/>
            <person name="Atanasova L."/>
            <person name="Karlsson M."/>
            <person name="Huettel B."/>
            <person name="Barry K.W."/>
            <person name="Haridas S."/>
            <person name="Chen C."/>
            <person name="Bauer D."/>
            <person name="Andreopoulos W."/>
            <person name="Pangilinan J."/>
            <person name="LaButti K."/>
            <person name="Riley R."/>
            <person name="Lipzen A."/>
            <person name="Clum A."/>
            <person name="Drula E."/>
            <person name="Henrissat B."/>
            <person name="Kohler A."/>
            <person name="Grigoriev I.V."/>
            <person name="Martin F.M."/>
            <person name="Hacquard S."/>
        </authorList>
    </citation>
    <scope>NUCLEOTIDE SEQUENCE</scope>
    <source>
        <strain evidence="1">MPI-CAGE-AT-0021</strain>
    </source>
</reference>
<organism evidence="1 2">
    <name type="scientific">Dactylonectria estremocensis</name>
    <dbReference type="NCBI Taxonomy" id="1079267"/>
    <lineage>
        <taxon>Eukaryota</taxon>
        <taxon>Fungi</taxon>
        <taxon>Dikarya</taxon>
        <taxon>Ascomycota</taxon>
        <taxon>Pezizomycotina</taxon>
        <taxon>Sordariomycetes</taxon>
        <taxon>Hypocreomycetidae</taxon>
        <taxon>Hypocreales</taxon>
        <taxon>Nectriaceae</taxon>
        <taxon>Dactylonectria</taxon>
    </lineage>
</organism>
<comment type="caution">
    <text evidence="1">The sequence shown here is derived from an EMBL/GenBank/DDBJ whole genome shotgun (WGS) entry which is preliminary data.</text>
</comment>
<gene>
    <name evidence="1" type="ORF">B0J13DRAFT_118425</name>
</gene>
<proteinExistence type="predicted"/>